<reference evidence="13 14" key="1">
    <citation type="journal article" date="2014" name="PLoS ONE">
        <title>Genome Sequence of Candidatus Nitrososphaera evergladensis from Group I.1b Enriched from Everglades Soil Reveals Novel Genomic Features of the Ammonia-Oxidizing Archaea.</title>
        <authorList>
            <person name="Zhalnina K.V."/>
            <person name="Dias R."/>
            <person name="Leonard M.T."/>
            <person name="Dorr de Quadros P."/>
            <person name="Camargo F.A."/>
            <person name="Drew J.C."/>
            <person name="Farmerie W.G."/>
            <person name="Daroub S.H."/>
            <person name="Triplett E.W."/>
        </authorList>
    </citation>
    <scope>NUCLEOTIDE SEQUENCE [LARGE SCALE GENOMIC DNA]</scope>
    <source>
        <strain evidence="13 14">SR1</strain>
    </source>
</reference>
<evidence type="ECO:0000256" key="9">
    <source>
        <dbReference type="ARBA" id="ARBA00023274"/>
    </source>
</evidence>
<dbReference type="PANTHER" id="PTHR36427">
    <property type="entry name" value="54S RIBOSOMAL PROTEIN L1, MITOCHONDRIAL"/>
    <property type="match status" value="1"/>
</dbReference>
<sequence length="232" mass="25220">MVSDSQIKELVKRAREGAGKRNFSQSAELTLVLKDIDVKKGFNLNETVALPHKPSRQPTICVIAAGEMGMRAKKAGVEHVMEPEELSRLGTNKREARKLVRAHDFFLSDTTQMAAVGRSLGQFLGPKGKMPTPLPYGAPVEAIANRFRGSVRVKAKNQLNASTKIGDETLSDDQLVENANAVIAAVEKKLPQGDKNIKNVMVKFTMGKGARLSALKAADKKKEATAGEKEEQ</sequence>
<evidence type="ECO:0000256" key="7">
    <source>
        <dbReference type="ARBA" id="ARBA00022884"/>
    </source>
</evidence>
<dbReference type="eggNOG" id="arCOG04289">
    <property type="taxonomic scope" value="Archaea"/>
</dbReference>
<dbReference type="FunFam" id="3.40.50.790:FF:000005">
    <property type="entry name" value="50S ribosomal protein L1"/>
    <property type="match status" value="1"/>
</dbReference>
<evidence type="ECO:0000313" key="14">
    <source>
        <dbReference type="Proteomes" id="UP000028194"/>
    </source>
</evidence>
<evidence type="ECO:0000256" key="10">
    <source>
        <dbReference type="ARBA" id="ARBA00045545"/>
    </source>
</evidence>
<evidence type="ECO:0000256" key="8">
    <source>
        <dbReference type="ARBA" id="ARBA00022980"/>
    </source>
</evidence>
<dbReference type="GO" id="GO:0006412">
    <property type="term" value="P:translation"/>
    <property type="evidence" value="ECO:0007669"/>
    <property type="project" value="UniProtKB-UniRule"/>
</dbReference>
<evidence type="ECO:0000256" key="5">
    <source>
        <dbReference type="ARBA" id="ARBA00022730"/>
    </source>
</evidence>
<keyword evidence="4 11" id="KW-0820">tRNA-binding</keyword>
<dbReference type="InterPro" id="IPR002143">
    <property type="entry name" value="Ribosomal_uL1"/>
</dbReference>
<keyword evidence="5 11" id="KW-0699">rRNA-binding</keyword>
<evidence type="ECO:0000256" key="6">
    <source>
        <dbReference type="ARBA" id="ARBA00022845"/>
    </source>
</evidence>
<comment type="function">
    <text evidence="11">Binds directly to 23S rRNA. Probably involved in E site tRNA release.</text>
</comment>
<keyword evidence="6 11" id="KW-0810">Translation regulation</keyword>
<dbReference type="InterPro" id="IPR023674">
    <property type="entry name" value="Ribosomal_uL1-like"/>
</dbReference>
<comment type="function">
    <text evidence="10">Probably involved in E site tRNA release. Binds directly to 23S rRNA.</text>
</comment>
<organism evidence="13 14">
    <name type="scientific">Candidatus Nitrososphaera evergladensis SR1</name>
    <dbReference type="NCBI Taxonomy" id="1459636"/>
    <lineage>
        <taxon>Archaea</taxon>
        <taxon>Nitrososphaerota</taxon>
        <taxon>Nitrososphaeria</taxon>
        <taxon>Nitrososphaerales</taxon>
        <taxon>Nitrososphaeraceae</taxon>
        <taxon>Nitrososphaera</taxon>
    </lineage>
</organism>
<dbReference type="RefSeq" id="WP_148699691.1">
    <property type="nucleotide sequence ID" value="NZ_CP007174.1"/>
</dbReference>
<comment type="similarity">
    <text evidence="1 11 12">Belongs to the universal ribosomal protein uL1 family.</text>
</comment>
<keyword evidence="7 11" id="KW-0694">RNA-binding</keyword>
<protein>
    <recommendedName>
        <fullName evidence="11">Large ribosomal subunit protein uL1</fullName>
    </recommendedName>
</protein>
<dbReference type="InterPro" id="IPR016095">
    <property type="entry name" value="Ribosomal_uL1_3-a/b-sand"/>
</dbReference>
<dbReference type="Gene3D" id="3.30.190.20">
    <property type="match status" value="1"/>
</dbReference>
<evidence type="ECO:0000313" key="13">
    <source>
        <dbReference type="EMBL" id="AIF82791.1"/>
    </source>
</evidence>
<keyword evidence="3 11" id="KW-0678">Repressor</keyword>
<gene>
    <name evidence="11" type="primary">rpl1</name>
    <name evidence="13" type="ORF">NTE_00711</name>
</gene>
<dbReference type="STRING" id="1459636.NTE_00711"/>
<keyword evidence="8 11" id="KW-0689">Ribosomal protein</keyword>
<evidence type="ECO:0000256" key="4">
    <source>
        <dbReference type="ARBA" id="ARBA00022555"/>
    </source>
</evidence>
<dbReference type="EMBL" id="CP007174">
    <property type="protein sequence ID" value="AIF82791.1"/>
    <property type="molecule type" value="Genomic_DNA"/>
</dbReference>
<dbReference type="InterPro" id="IPR028364">
    <property type="entry name" value="Ribosomal_uL1/biogenesis"/>
</dbReference>
<evidence type="ECO:0000256" key="3">
    <source>
        <dbReference type="ARBA" id="ARBA00022491"/>
    </source>
</evidence>
<dbReference type="GO" id="GO:0006417">
    <property type="term" value="P:regulation of translation"/>
    <property type="evidence" value="ECO:0007669"/>
    <property type="project" value="UniProtKB-KW"/>
</dbReference>
<evidence type="ECO:0000256" key="11">
    <source>
        <dbReference type="HAMAP-Rule" id="MF_01318"/>
    </source>
</evidence>
<dbReference type="HAMAP" id="MF_01318_A">
    <property type="entry name" value="Ribosomal_uL1_A"/>
    <property type="match status" value="1"/>
</dbReference>
<keyword evidence="14" id="KW-1185">Reference proteome</keyword>
<dbReference type="NCBIfam" id="NF003244">
    <property type="entry name" value="PRK04203.1"/>
    <property type="match status" value="1"/>
</dbReference>
<dbReference type="HOGENOM" id="CLU_062853_4_0_2"/>
<dbReference type="PROSITE" id="PS01199">
    <property type="entry name" value="RIBOSOMAL_L1"/>
    <property type="match status" value="1"/>
</dbReference>
<dbReference type="PANTHER" id="PTHR36427:SF3">
    <property type="entry name" value="LARGE RIBOSOMAL SUBUNIT PROTEIN UL1M"/>
    <property type="match status" value="1"/>
</dbReference>
<evidence type="ECO:0000256" key="1">
    <source>
        <dbReference type="ARBA" id="ARBA00010531"/>
    </source>
</evidence>
<dbReference type="GeneID" id="41596564"/>
<dbReference type="InterPro" id="IPR023673">
    <property type="entry name" value="Ribosomal_uL1_CS"/>
</dbReference>
<dbReference type="GO" id="GO:0015934">
    <property type="term" value="C:large ribosomal subunit"/>
    <property type="evidence" value="ECO:0007669"/>
    <property type="project" value="InterPro"/>
</dbReference>
<evidence type="ECO:0000256" key="12">
    <source>
        <dbReference type="RuleBase" id="RU000659"/>
    </source>
</evidence>
<dbReference type="Pfam" id="PF00687">
    <property type="entry name" value="Ribosomal_L1"/>
    <property type="match status" value="1"/>
</dbReference>
<dbReference type="KEGG" id="nev:NTE_00711"/>
<dbReference type="Gene3D" id="3.40.50.790">
    <property type="match status" value="1"/>
</dbReference>
<comment type="subunit">
    <text evidence="2 11">Part of the 50S ribosomal subunit.</text>
</comment>
<keyword evidence="9 11" id="KW-0687">Ribonucleoprotein</keyword>
<dbReference type="SUPFAM" id="SSF56808">
    <property type="entry name" value="Ribosomal protein L1"/>
    <property type="match status" value="1"/>
</dbReference>
<dbReference type="OrthoDB" id="10382at2157"/>
<dbReference type="AlphaFoldDB" id="A0A075MMX0"/>
<dbReference type="GO" id="GO:0019843">
    <property type="term" value="F:rRNA binding"/>
    <property type="evidence" value="ECO:0007669"/>
    <property type="project" value="UniProtKB-UniRule"/>
</dbReference>
<dbReference type="Proteomes" id="UP000028194">
    <property type="component" value="Chromosome"/>
</dbReference>
<accession>A0A075MMX0</accession>
<name>A0A075MMX0_9ARCH</name>
<dbReference type="InterPro" id="IPR023669">
    <property type="entry name" value="Ribosomal_uL1_arc"/>
</dbReference>
<dbReference type="GO" id="GO:0000049">
    <property type="term" value="F:tRNA binding"/>
    <property type="evidence" value="ECO:0007669"/>
    <property type="project" value="UniProtKB-KW"/>
</dbReference>
<evidence type="ECO:0000256" key="2">
    <source>
        <dbReference type="ARBA" id="ARBA00011838"/>
    </source>
</evidence>
<dbReference type="GO" id="GO:0003735">
    <property type="term" value="F:structural constituent of ribosome"/>
    <property type="evidence" value="ECO:0007669"/>
    <property type="project" value="InterPro"/>
</dbReference>
<comment type="function">
    <text evidence="11">Protein L1 is also a translational repressor protein, it controls the translation of its operon by binding to its mRNA.</text>
</comment>
<dbReference type="CDD" id="cd00403">
    <property type="entry name" value="Ribosomal_L1"/>
    <property type="match status" value="1"/>
</dbReference>
<dbReference type="PIRSF" id="PIRSF002155">
    <property type="entry name" value="Ribosomal_L1"/>
    <property type="match status" value="1"/>
</dbReference>
<proteinExistence type="inferred from homology"/>